<sequence>MKTYPRTTRPRARHPRVPAFVPVPQRVRHDGWTPERQARFLAALAVTRSVSAAARTVGMARETAYRLRTKRGAESFARAWDQVLGRASANRKVSPEERALRAMGTLIQPRVFRGKCTGIAQKADNSALLGHLADLDRSCAAADGPARRSQSFAGNPAVHAAPLPRRSHRPISAPGARILAPEREGFR</sequence>
<protein>
    <recommendedName>
        <fullName evidence="4">Transposase</fullName>
    </recommendedName>
</protein>
<dbReference type="RefSeq" id="WP_188645091.1">
    <property type="nucleotide sequence ID" value="NZ_BMKL01000001.1"/>
</dbReference>
<dbReference type="EMBL" id="BMKL01000001">
    <property type="protein sequence ID" value="GGE01019.1"/>
    <property type="molecule type" value="Genomic_DNA"/>
</dbReference>
<organism evidence="2 3">
    <name type="scientific">Tsuneonella deserti</name>
    <dbReference type="NCBI Taxonomy" id="2035528"/>
    <lineage>
        <taxon>Bacteria</taxon>
        <taxon>Pseudomonadati</taxon>
        <taxon>Pseudomonadota</taxon>
        <taxon>Alphaproteobacteria</taxon>
        <taxon>Sphingomonadales</taxon>
        <taxon>Erythrobacteraceae</taxon>
        <taxon>Tsuneonella</taxon>
    </lineage>
</organism>
<evidence type="ECO:0008006" key="4">
    <source>
        <dbReference type="Google" id="ProtNLM"/>
    </source>
</evidence>
<comment type="caution">
    <text evidence="2">The sequence shown here is derived from an EMBL/GenBank/DDBJ whole genome shotgun (WGS) entry which is preliminary data.</text>
</comment>
<reference evidence="3" key="1">
    <citation type="journal article" date="2019" name="Int. J. Syst. Evol. Microbiol.">
        <title>The Global Catalogue of Microorganisms (GCM) 10K type strain sequencing project: providing services to taxonomists for standard genome sequencing and annotation.</title>
        <authorList>
            <consortium name="The Broad Institute Genomics Platform"/>
            <consortium name="The Broad Institute Genome Sequencing Center for Infectious Disease"/>
            <person name="Wu L."/>
            <person name="Ma J."/>
        </authorList>
    </citation>
    <scope>NUCLEOTIDE SEQUENCE [LARGE SCALE GENOMIC DNA]</scope>
    <source>
        <strain evidence="3">CGMCC 1.15959</strain>
    </source>
</reference>
<evidence type="ECO:0000256" key="1">
    <source>
        <dbReference type="SAM" id="MobiDB-lite"/>
    </source>
</evidence>
<evidence type="ECO:0000313" key="3">
    <source>
        <dbReference type="Proteomes" id="UP000619041"/>
    </source>
</evidence>
<name>A0ABQ1SB97_9SPHN</name>
<accession>A0ABQ1SB97</accession>
<keyword evidence="3" id="KW-1185">Reference proteome</keyword>
<gene>
    <name evidence="2" type="ORF">GCM10011515_21000</name>
</gene>
<dbReference type="Proteomes" id="UP000619041">
    <property type="component" value="Unassembled WGS sequence"/>
</dbReference>
<evidence type="ECO:0000313" key="2">
    <source>
        <dbReference type="EMBL" id="GGE01019.1"/>
    </source>
</evidence>
<proteinExistence type="predicted"/>
<feature type="region of interest" description="Disordered" evidence="1">
    <location>
        <begin position="146"/>
        <end position="187"/>
    </location>
</feature>